<evidence type="ECO:0000256" key="2">
    <source>
        <dbReference type="ARBA" id="ARBA00022448"/>
    </source>
</evidence>
<evidence type="ECO:0000313" key="8">
    <source>
        <dbReference type="EMBL" id="OEK50903.1"/>
    </source>
</evidence>
<evidence type="ECO:0000313" key="9">
    <source>
        <dbReference type="Proteomes" id="UP000095464"/>
    </source>
</evidence>
<feature type="domain" description="PTS EIIA type-2" evidence="7">
    <location>
        <begin position="1"/>
        <end position="145"/>
    </location>
</feature>
<evidence type="ECO:0000256" key="3">
    <source>
        <dbReference type="ARBA" id="ARBA00022553"/>
    </source>
</evidence>
<gene>
    <name evidence="8" type="ORF">ASS94_14585</name>
</gene>
<accession>A0AAP7LSH0</accession>
<organism evidence="8 9">
    <name type="scientific">Staphylococcus equorum</name>
    <dbReference type="NCBI Taxonomy" id="246432"/>
    <lineage>
        <taxon>Bacteria</taxon>
        <taxon>Bacillati</taxon>
        <taxon>Bacillota</taxon>
        <taxon>Bacilli</taxon>
        <taxon>Bacillales</taxon>
        <taxon>Staphylococcaceae</taxon>
        <taxon>Staphylococcus</taxon>
    </lineage>
</organism>
<dbReference type="RefSeq" id="WP_069854637.1">
    <property type="nucleotide sequence ID" value="NZ_JARGCH010000012.1"/>
</dbReference>
<dbReference type="NCBIfam" id="TIGR00848">
    <property type="entry name" value="fruA"/>
    <property type="match status" value="1"/>
</dbReference>
<dbReference type="PANTHER" id="PTHR47738">
    <property type="entry name" value="PTS SYSTEM FRUCTOSE-LIKE EIIA COMPONENT-RELATED"/>
    <property type="match status" value="1"/>
</dbReference>
<dbReference type="PANTHER" id="PTHR47738:SF1">
    <property type="entry name" value="NITROGEN REGULATORY PROTEIN"/>
    <property type="match status" value="1"/>
</dbReference>
<sequence length="147" mass="17286">MLNKQLVFCNKNLINQKEVFEFLAEITTKNQIAKDYNQIFDSLKKRELEGTTGLMDGFAIPHVNSIDILEPTIVIIKLQKGIEWDSLDGKLTNYIISFFIPKNNKDNKHLKFMANIARMLMLSDFKEEFKRAKYKKEIIEVIEKHIY</sequence>
<dbReference type="InterPro" id="IPR002178">
    <property type="entry name" value="PTS_EIIA_type-2_dom"/>
</dbReference>
<keyword evidence="3" id="KW-0597">Phosphoprotein</keyword>
<dbReference type="GO" id="GO:0016020">
    <property type="term" value="C:membrane"/>
    <property type="evidence" value="ECO:0007669"/>
    <property type="project" value="InterPro"/>
</dbReference>
<name>A0AAP7LSH0_9STAP</name>
<comment type="caution">
    <text evidence="8">The sequence shown here is derived from an EMBL/GenBank/DDBJ whole genome shotgun (WGS) entry which is preliminary data.</text>
</comment>
<dbReference type="AlphaFoldDB" id="A0AAP7LSH0"/>
<dbReference type="InterPro" id="IPR004715">
    <property type="entry name" value="PTS_IIA_fruc"/>
</dbReference>
<dbReference type="CDD" id="cd00211">
    <property type="entry name" value="PTS_IIA_fru"/>
    <property type="match status" value="1"/>
</dbReference>
<dbReference type="PROSITE" id="PS51094">
    <property type="entry name" value="PTS_EIIA_TYPE_2"/>
    <property type="match status" value="1"/>
</dbReference>
<dbReference type="SUPFAM" id="SSF55804">
    <property type="entry name" value="Phoshotransferase/anion transport protein"/>
    <property type="match status" value="1"/>
</dbReference>
<comment type="subunit">
    <text evidence="1">Homodimer or homotrimer. Seems to be a monomer when not phosphorylated.</text>
</comment>
<keyword evidence="6" id="KW-0598">Phosphotransferase system</keyword>
<dbReference type="GO" id="GO:0009401">
    <property type="term" value="P:phosphoenolpyruvate-dependent sugar phosphotransferase system"/>
    <property type="evidence" value="ECO:0007669"/>
    <property type="project" value="UniProtKB-KW"/>
</dbReference>
<keyword evidence="5" id="KW-0808">Transferase</keyword>
<proteinExistence type="predicted"/>
<evidence type="ECO:0000256" key="5">
    <source>
        <dbReference type="ARBA" id="ARBA00022679"/>
    </source>
</evidence>
<dbReference type="InterPro" id="IPR051541">
    <property type="entry name" value="PTS_SugarTrans_NitroReg"/>
</dbReference>
<dbReference type="Proteomes" id="UP000095464">
    <property type="component" value="Unassembled WGS sequence"/>
</dbReference>
<keyword evidence="4" id="KW-0762">Sugar transport</keyword>
<dbReference type="Pfam" id="PF00359">
    <property type="entry name" value="PTS_EIIA_2"/>
    <property type="match status" value="1"/>
</dbReference>
<reference evidence="9" key="1">
    <citation type="submission" date="2015-11" db="EMBL/GenBank/DDBJ databases">
        <title>Genomic diversity of Staphylococcus saprophyticus strains from urinary tract infections, animal surfaces, and fermented foods.</title>
        <authorList>
            <person name="Wolfe B.E."/>
        </authorList>
    </citation>
    <scope>NUCLEOTIDE SEQUENCE [LARGE SCALE GENOMIC DNA]</scope>
    <source>
        <strain evidence="9">738_7</strain>
    </source>
</reference>
<dbReference type="GO" id="GO:0008982">
    <property type="term" value="F:protein-N(PI)-phosphohistidine-sugar phosphotransferase activity"/>
    <property type="evidence" value="ECO:0007669"/>
    <property type="project" value="InterPro"/>
</dbReference>
<evidence type="ECO:0000256" key="1">
    <source>
        <dbReference type="ARBA" id="ARBA00011798"/>
    </source>
</evidence>
<protein>
    <recommendedName>
        <fullName evidence="7">PTS EIIA type-2 domain-containing protein</fullName>
    </recommendedName>
</protein>
<evidence type="ECO:0000256" key="4">
    <source>
        <dbReference type="ARBA" id="ARBA00022597"/>
    </source>
</evidence>
<keyword evidence="2" id="KW-0813">Transport</keyword>
<dbReference type="Gene3D" id="3.40.930.10">
    <property type="entry name" value="Mannitol-specific EII, Chain A"/>
    <property type="match status" value="1"/>
</dbReference>
<evidence type="ECO:0000256" key="6">
    <source>
        <dbReference type="ARBA" id="ARBA00022683"/>
    </source>
</evidence>
<dbReference type="InterPro" id="IPR016152">
    <property type="entry name" value="PTrfase/Anion_transptr"/>
</dbReference>
<dbReference type="GO" id="GO:0030295">
    <property type="term" value="F:protein kinase activator activity"/>
    <property type="evidence" value="ECO:0007669"/>
    <property type="project" value="TreeGrafter"/>
</dbReference>
<evidence type="ECO:0000259" key="7">
    <source>
        <dbReference type="PROSITE" id="PS51094"/>
    </source>
</evidence>
<dbReference type="EMBL" id="LNPX01000073">
    <property type="protein sequence ID" value="OEK50903.1"/>
    <property type="molecule type" value="Genomic_DNA"/>
</dbReference>